<reference evidence="3" key="1">
    <citation type="journal article" date="2012" name="Science">
        <title>The Paleozoic origin of enzymatic lignin decomposition reconstructed from 31 fungal genomes.</title>
        <authorList>
            <person name="Floudas D."/>
            <person name="Binder M."/>
            <person name="Riley R."/>
            <person name="Barry K."/>
            <person name="Blanchette R.A."/>
            <person name="Henrissat B."/>
            <person name="Martinez A.T."/>
            <person name="Otillar R."/>
            <person name="Spatafora J.W."/>
            <person name="Yadav J.S."/>
            <person name="Aerts A."/>
            <person name="Benoit I."/>
            <person name="Boyd A."/>
            <person name="Carlson A."/>
            <person name="Copeland A."/>
            <person name="Coutinho P.M."/>
            <person name="de Vries R.P."/>
            <person name="Ferreira P."/>
            <person name="Findley K."/>
            <person name="Foster B."/>
            <person name="Gaskell J."/>
            <person name="Glotzer D."/>
            <person name="Gorecki P."/>
            <person name="Heitman J."/>
            <person name="Hesse C."/>
            <person name="Hori C."/>
            <person name="Igarashi K."/>
            <person name="Jurgens J.A."/>
            <person name="Kallen N."/>
            <person name="Kersten P."/>
            <person name="Kohler A."/>
            <person name="Kuees U."/>
            <person name="Kumar T.K.A."/>
            <person name="Kuo A."/>
            <person name="LaButti K."/>
            <person name="Larrondo L.F."/>
            <person name="Lindquist E."/>
            <person name="Ling A."/>
            <person name="Lombard V."/>
            <person name="Lucas S."/>
            <person name="Lundell T."/>
            <person name="Martin R."/>
            <person name="McLaughlin D.J."/>
            <person name="Morgenstern I."/>
            <person name="Morin E."/>
            <person name="Murat C."/>
            <person name="Nagy L.G."/>
            <person name="Nolan M."/>
            <person name="Ohm R.A."/>
            <person name="Patyshakuliyeva A."/>
            <person name="Rokas A."/>
            <person name="Ruiz-Duenas F.J."/>
            <person name="Sabat G."/>
            <person name="Salamov A."/>
            <person name="Samejima M."/>
            <person name="Schmutz J."/>
            <person name="Slot J.C."/>
            <person name="St John F."/>
            <person name="Stenlid J."/>
            <person name="Sun H."/>
            <person name="Sun S."/>
            <person name="Syed K."/>
            <person name="Tsang A."/>
            <person name="Wiebenga A."/>
            <person name="Young D."/>
            <person name="Pisabarro A."/>
            <person name="Eastwood D.C."/>
            <person name="Martin F."/>
            <person name="Cullen D."/>
            <person name="Grigoriev I.V."/>
            <person name="Hibbett D.S."/>
        </authorList>
    </citation>
    <scope>NUCLEOTIDE SEQUENCE [LARGE SCALE GENOMIC DNA]</scope>
    <source>
        <strain evidence="3">TFB10046</strain>
    </source>
</reference>
<evidence type="ECO:0000313" key="3">
    <source>
        <dbReference type="Proteomes" id="UP000006514"/>
    </source>
</evidence>
<proteinExistence type="predicted"/>
<protein>
    <submittedName>
        <fullName evidence="2">Uncharacterized protein</fullName>
    </submittedName>
</protein>
<dbReference type="KEGG" id="adl:AURDEDRAFT_177252"/>
<keyword evidence="3" id="KW-1185">Reference proteome</keyword>
<organism evidence="2 3">
    <name type="scientific">Auricularia subglabra (strain TFB-10046 / SS5)</name>
    <name type="common">White-rot fungus</name>
    <name type="synonym">Auricularia delicata (strain TFB10046)</name>
    <dbReference type="NCBI Taxonomy" id="717982"/>
    <lineage>
        <taxon>Eukaryota</taxon>
        <taxon>Fungi</taxon>
        <taxon>Dikarya</taxon>
        <taxon>Basidiomycota</taxon>
        <taxon>Agaricomycotina</taxon>
        <taxon>Agaricomycetes</taxon>
        <taxon>Auriculariales</taxon>
        <taxon>Auriculariaceae</taxon>
        <taxon>Auricularia</taxon>
    </lineage>
</organism>
<accession>J0D4I9</accession>
<name>J0D4I9_AURST</name>
<gene>
    <name evidence="2" type="ORF">AURDEDRAFT_177252</name>
</gene>
<dbReference type="AlphaFoldDB" id="J0D4I9"/>
<sequence length="319" mass="33952">MPPSRTAGRRRLRDTDATVFSPSLPPEAFGWCRPGPAVLRVPGFAVLARQAAPVEISTSIPTSEPPALADRPGVQTPTVSPRPSTGRAVESSSSTRTIPSTTHVKDRGWIAPEGLPLPRESTVFMVNMRADPKCHYYLKRTCGKAIDCPDEPAGPIADRTCINPPAVTVSNTIGNLRVNVVGVDHVQIWFLGGSPMHPVWVPAEAKVSHPDKETFPEMGLSLSKPYEPKWIKQASLAVQGTRGRSFGATSASSPAVSASLGASPVAVHGAGTRGRSYVARRDARVFADGLCGIGDIFDCCPGRWHVAICVFPAVAHIRS</sequence>
<evidence type="ECO:0000256" key="1">
    <source>
        <dbReference type="SAM" id="MobiDB-lite"/>
    </source>
</evidence>
<feature type="region of interest" description="Disordered" evidence="1">
    <location>
        <begin position="58"/>
        <end position="103"/>
    </location>
</feature>
<evidence type="ECO:0000313" key="2">
    <source>
        <dbReference type="EMBL" id="EJD33659.1"/>
    </source>
</evidence>
<dbReference type="Proteomes" id="UP000006514">
    <property type="component" value="Unassembled WGS sequence"/>
</dbReference>
<feature type="compositionally biased region" description="Low complexity" evidence="1">
    <location>
        <begin position="91"/>
        <end position="102"/>
    </location>
</feature>
<dbReference type="EMBL" id="JH688127">
    <property type="protein sequence ID" value="EJD33659.1"/>
    <property type="molecule type" value="Genomic_DNA"/>
</dbReference>
<dbReference type="InParanoid" id="J0D4I9"/>